<dbReference type="InterPro" id="IPR054545">
    <property type="entry name" value="ApeI-like"/>
</dbReference>
<proteinExistence type="predicted"/>
<gene>
    <name evidence="2" type="ORF">BJ969_000315</name>
</gene>
<dbReference type="SUPFAM" id="SSF54637">
    <property type="entry name" value="Thioesterase/thiol ester dehydrase-isomerase"/>
    <property type="match status" value="1"/>
</dbReference>
<name>A0A840NG34_9PSEU</name>
<dbReference type="InterPro" id="IPR029069">
    <property type="entry name" value="HotDog_dom_sf"/>
</dbReference>
<dbReference type="AlphaFoldDB" id="A0A840NG34"/>
<keyword evidence="2" id="KW-0456">Lyase</keyword>
<sequence length="118" mass="12589">MIRVEVRAVTWSEHAVSGTVRVDPAEPVFTGHYPGFPLLPGLALLDVVQAVVRRCPGRECARLEGVERVRFFHEVRPGDELAVDVEFGADGGCSVAIGSGQGRVAQLRCGLRVPAVAA</sequence>
<organism evidence="2 3">
    <name type="scientific">Saccharopolyspora gloriosae</name>
    <dbReference type="NCBI Taxonomy" id="455344"/>
    <lineage>
        <taxon>Bacteria</taxon>
        <taxon>Bacillati</taxon>
        <taxon>Actinomycetota</taxon>
        <taxon>Actinomycetes</taxon>
        <taxon>Pseudonocardiales</taxon>
        <taxon>Pseudonocardiaceae</taxon>
        <taxon>Saccharopolyspora</taxon>
    </lineage>
</organism>
<evidence type="ECO:0000313" key="2">
    <source>
        <dbReference type="EMBL" id="MBB5067227.1"/>
    </source>
</evidence>
<dbReference type="RefSeq" id="WP_184476615.1">
    <property type="nucleotide sequence ID" value="NZ_JACHIV010000001.1"/>
</dbReference>
<dbReference type="EC" id="4.2.1.59" evidence="2"/>
<protein>
    <submittedName>
        <fullName evidence="2">3-hydroxyacyl-[acyl-carrier-protein] dehydratase</fullName>
        <ecNumber evidence="2">4.2.1.59</ecNumber>
    </submittedName>
</protein>
<reference evidence="2 3" key="1">
    <citation type="submission" date="2020-08" db="EMBL/GenBank/DDBJ databases">
        <title>Sequencing the genomes of 1000 actinobacteria strains.</title>
        <authorList>
            <person name="Klenk H.-P."/>
        </authorList>
    </citation>
    <scope>NUCLEOTIDE SEQUENCE [LARGE SCALE GENOMIC DNA]</scope>
    <source>
        <strain evidence="2 3">DSM 45582</strain>
    </source>
</reference>
<dbReference type="GO" id="GO:0019171">
    <property type="term" value="F:(3R)-hydroxyacyl-[acyl-carrier-protein] dehydratase activity"/>
    <property type="evidence" value="ECO:0007669"/>
    <property type="project" value="UniProtKB-EC"/>
</dbReference>
<comment type="caution">
    <text evidence="2">The sequence shown here is derived from an EMBL/GenBank/DDBJ whole genome shotgun (WGS) entry which is preliminary data.</text>
</comment>
<dbReference type="EMBL" id="JACHIV010000001">
    <property type="protein sequence ID" value="MBB5067227.1"/>
    <property type="molecule type" value="Genomic_DNA"/>
</dbReference>
<dbReference type="Pfam" id="PF22818">
    <property type="entry name" value="ApeI-like"/>
    <property type="match status" value="1"/>
</dbReference>
<keyword evidence="3" id="KW-1185">Reference proteome</keyword>
<evidence type="ECO:0000259" key="1">
    <source>
        <dbReference type="Pfam" id="PF22818"/>
    </source>
</evidence>
<dbReference type="Gene3D" id="3.10.129.10">
    <property type="entry name" value="Hotdog Thioesterase"/>
    <property type="match status" value="1"/>
</dbReference>
<accession>A0A840NG34</accession>
<dbReference type="Proteomes" id="UP000580474">
    <property type="component" value="Unassembled WGS sequence"/>
</dbReference>
<feature type="domain" description="ApeI dehydratase-like" evidence="1">
    <location>
        <begin position="12"/>
        <end position="90"/>
    </location>
</feature>
<evidence type="ECO:0000313" key="3">
    <source>
        <dbReference type="Proteomes" id="UP000580474"/>
    </source>
</evidence>